<keyword evidence="2" id="KW-0489">Methyltransferase</keyword>
<protein>
    <submittedName>
        <fullName evidence="3">Class I SAM-dependent methyltransferase</fullName>
    </submittedName>
    <submittedName>
        <fullName evidence="2">Methyltransferase type 11</fullName>
    </submittedName>
</protein>
<dbReference type="CDD" id="cd02440">
    <property type="entry name" value="AdoMet_MTases"/>
    <property type="match status" value="1"/>
</dbReference>
<reference evidence="2" key="2">
    <citation type="submission" date="2018-02" db="EMBL/GenBank/DDBJ databases">
        <authorList>
            <person name="Cohen D.B."/>
            <person name="Kent A.D."/>
        </authorList>
    </citation>
    <scope>NUCLEOTIDE SEQUENCE</scope>
    <source>
        <strain evidence="2">DSM 17706</strain>
    </source>
</reference>
<dbReference type="SUPFAM" id="SSF53335">
    <property type="entry name" value="S-adenosyl-L-methionine-dependent methyltransferases"/>
    <property type="match status" value="1"/>
</dbReference>
<proteinExistence type="predicted"/>
<evidence type="ECO:0000313" key="5">
    <source>
        <dbReference type="Proteomes" id="UP000316781"/>
    </source>
</evidence>
<sequence>MSLDVVDLRNFYGSPLGQVARRLVGRMARSRWEDHSGLRVLGIGYATPYLVDFQERAQRVLAFMPAAQGVVHWPNGGRSASSLVETTMMPLPDASIDRVLVVHALEVGESPRDILEEIWRILAPGGRVIVVVPSRSGLWARVDTTPFGHGHPYSRGQLQSLLQETLLLPVFWGEALYVPPFARASLLRSAPAFERIAGRFSLPGGGVHIVEATKQLYRPAGLRRAVRRALPPLDEVLAPVGAGAGRDGAPAL</sequence>
<evidence type="ECO:0000313" key="4">
    <source>
        <dbReference type="Proteomes" id="UP000245137"/>
    </source>
</evidence>
<evidence type="ECO:0000259" key="1">
    <source>
        <dbReference type="Pfam" id="PF08241"/>
    </source>
</evidence>
<dbReference type="EMBL" id="PUIV01000013">
    <property type="protein sequence ID" value="PWB93970.1"/>
    <property type="molecule type" value="Genomic_DNA"/>
</dbReference>
<name>A0A2U1SQT9_METSR</name>
<dbReference type="OrthoDB" id="9800231at2"/>
<dbReference type="EMBL" id="VJMF01000008">
    <property type="protein sequence ID" value="TRL37743.1"/>
    <property type="molecule type" value="Genomic_DNA"/>
</dbReference>
<dbReference type="RefSeq" id="WP_108917190.1">
    <property type="nucleotide sequence ID" value="NZ_BGJY01000010.1"/>
</dbReference>
<dbReference type="AlphaFoldDB" id="A0A2U1SQT9"/>
<dbReference type="Proteomes" id="UP000245137">
    <property type="component" value="Unassembled WGS sequence"/>
</dbReference>
<dbReference type="Proteomes" id="UP000316781">
    <property type="component" value="Unassembled WGS sequence"/>
</dbReference>
<dbReference type="InterPro" id="IPR029063">
    <property type="entry name" value="SAM-dependent_MTases_sf"/>
</dbReference>
<dbReference type="GO" id="GO:0032259">
    <property type="term" value="P:methylation"/>
    <property type="evidence" value="ECO:0007669"/>
    <property type="project" value="UniProtKB-KW"/>
</dbReference>
<dbReference type="Gene3D" id="3.40.50.150">
    <property type="entry name" value="Vaccinia Virus protein VP39"/>
    <property type="match status" value="1"/>
</dbReference>
<evidence type="ECO:0000313" key="3">
    <source>
        <dbReference type="EMBL" id="TRL37743.1"/>
    </source>
</evidence>
<feature type="domain" description="Methyltransferase type 11" evidence="1">
    <location>
        <begin position="85"/>
        <end position="130"/>
    </location>
</feature>
<accession>A0A2U1SQT9</accession>
<dbReference type="GO" id="GO:0008757">
    <property type="term" value="F:S-adenosylmethionine-dependent methyltransferase activity"/>
    <property type="evidence" value="ECO:0007669"/>
    <property type="project" value="InterPro"/>
</dbReference>
<gene>
    <name evidence="2" type="ORF">C5689_10285</name>
    <name evidence="3" type="ORF">FM996_01800</name>
</gene>
<evidence type="ECO:0000313" key="2">
    <source>
        <dbReference type="EMBL" id="PWB93970.1"/>
    </source>
</evidence>
<comment type="caution">
    <text evidence="2">The sequence shown here is derived from an EMBL/GenBank/DDBJ whole genome shotgun (WGS) entry which is preliminary data.</text>
</comment>
<keyword evidence="2" id="KW-0808">Transferase</keyword>
<reference evidence="2 4" key="1">
    <citation type="journal article" date="2018" name="Appl. Microbiol. Biotechnol.">
        <title>Co-cultivation of the strictly anaerobic methanogen Methanosarcina barkeri with aerobic methanotrophs in an oxygen-limited membrane bioreactor.</title>
        <authorList>
            <person name="In 't Zandt M.H."/>
            <person name="van den Bosch T.J.M."/>
            <person name="Rijkers R."/>
            <person name="van Kessel M.A.H.J."/>
            <person name="Jetten M.S.M."/>
            <person name="Welte C.U."/>
        </authorList>
    </citation>
    <scope>NUCLEOTIDE SEQUENCE [LARGE SCALE GENOMIC DNA]</scope>
    <source>
        <strain evidence="2 4">DSM 17706</strain>
    </source>
</reference>
<keyword evidence="4" id="KW-1185">Reference proteome</keyword>
<reference evidence="3 5" key="3">
    <citation type="submission" date="2019-07" db="EMBL/GenBank/DDBJ databases">
        <title>Ln-dependent methylotrophs.</title>
        <authorList>
            <person name="Tani A."/>
        </authorList>
    </citation>
    <scope>NUCLEOTIDE SEQUENCE [LARGE SCALE GENOMIC DNA]</scope>
    <source>
        <strain evidence="3 5">SM89A</strain>
    </source>
</reference>
<organism evidence="2 4">
    <name type="scientific">Methylosinus sporium</name>
    <dbReference type="NCBI Taxonomy" id="428"/>
    <lineage>
        <taxon>Bacteria</taxon>
        <taxon>Pseudomonadati</taxon>
        <taxon>Pseudomonadota</taxon>
        <taxon>Alphaproteobacteria</taxon>
        <taxon>Hyphomicrobiales</taxon>
        <taxon>Methylocystaceae</taxon>
        <taxon>Methylosinus</taxon>
    </lineage>
</organism>
<dbReference type="Pfam" id="PF08241">
    <property type="entry name" value="Methyltransf_11"/>
    <property type="match status" value="1"/>
</dbReference>
<dbReference type="InterPro" id="IPR013216">
    <property type="entry name" value="Methyltransf_11"/>
</dbReference>